<organism evidence="3 4">
    <name type="scientific">Rhizoclosmatium globosum</name>
    <dbReference type="NCBI Taxonomy" id="329046"/>
    <lineage>
        <taxon>Eukaryota</taxon>
        <taxon>Fungi</taxon>
        <taxon>Fungi incertae sedis</taxon>
        <taxon>Chytridiomycota</taxon>
        <taxon>Chytridiomycota incertae sedis</taxon>
        <taxon>Chytridiomycetes</taxon>
        <taxon>Chytridiales</taxon>
        <taxon>Chytriomycetaceae</taxon>
        <taxon>Rhizoclosmatium</taxon>
    </lineage>
</organism>
<dbReference type="AlphaFoldDB" id="A0A1Y2C147"/>
<feature type="domain" description="C2H2-type" evidence="2">
    <location>
        <begin position="216"/>
        <end position="242"/>
    </location>
</feature>
<evidence type="ECO:0000313" key="3">
    <source>
        <dbReference type="EMBL" id="ORY40749.1"/>
    </source>
</evidence>
<dbReference type="GO" id="GO:0008270">
    <property type="term" value="F:zinc ion binding"/>
    <property type="evidence" value="ECO:0007669"/>
    <property type="project" value="UniProtKB-KW"/>
</dbReference>
<dbReference type="EMBL" id="MCGO01000034">
    <property type="protein sequence ID" value="ORY40749.1"/>
    <property type="molecule type" value="Genomic_DNA"/>
</dbReference>
<protein>
    <recommendedName>
        <fullName evidence="2">C2H2-type domain-containing protein</fullName>
    </recommendedName>
</protein>
<name>A0A1Y2C147_9FUNG</name>
<gene>
    <name evidence="3" type="ORF">BCR33DRAFT_827579</name>
</gene>
<keyword evidence="1" id="KW-0863">Zinc-finger</keyword>
<keyword evidence="4" id="KW-1185">Reference proteome</keyword>
<dbReference type="Gene3D" id="3.30.160.60">
    <property type="entry name" value="Classic Zinc Finger"/>
    <property type="match status" value="1"/>
</dbReference>
<reference evidence="3 4" key="1">
    <citation type="submission" date="2016-07" db="EMBL/GenBank/DDBJ databases">
        <title>Pervasive Adenine N6-methylation of Active Genes in Fungi.</title>
        <authorList>
            <consortium name="DOE Joint Genome Institute"/>
            <person name="Mondo S.J."/>
            <person name="Dannebaum R.O."/>
            <person name="Kuo R.C."/>
            <person name="Labutti K."/>
            <person name="Haridas S."/>
            <person name="Kuo A."/>
            <person name="Salamov A."/>
            <person name="Ahrendt S.R."/>
            <person name="Lipzen A."/>
            <person name="Sullivan W."/>
            <person name="Andreopoulos W.B."/>
            <person name="Clum A."/>
            <person name="Lindquist E."/>
            <person name="Daum C."/>
            <person name="Ramamoorthy G.K."/>
            <person name="Gryganskyi A."/>
            <person name="Culley D."/>
            <person name="Magnuson J.K."/>
            <person name="James T.Y."/>
            <person name="O'Malley M.A."/>
            <person name="Stajich J.E."/>
            <person name="Spatafora J.W."/>
            <person name="Visel A."/>
            <person name="Grigoriev I.V."/>
        </authorList>
    </citation>
    <scope>NUCLEOTIDE SEQUENCE [LARGE SCALE GENOMIC DNA]</scope>
    <source>
        <strain evidence="3 4">JEL800</strain>
    </source>
</reference>
<dbReference type="PROSITE" id="PS00028">
    <property type="entry name" value="ZINC_FINGER_C2H2_1"/>
    <property type="match status" value="1"/>
</dbReference>
<evidence type="ECO:0000259" key="2">
    <source>
        <dbReference type="PROSITE" id="PS50157"/>
    </source>
</evidence>
<comment type="caution">
    <text evidence="3">The sequence shown here is derived from an EMBL/GenBank/DDBJ whole genome shotgun (WGS) entry which is preliminary data.</text>
</comment>
<keyword evidence="1" id="KW-0479">Metal-binding</keyword>
<keyword evidence="1" id="KW-0862">Zinc</keyword>
<evidence type="ECO:0000313" key="4">
    <source>
        <dbReference type="Proteomes" id="UP000193642"/>
    </source>
</evidence>
<dbReference type="Proteomes" id="UP000193642">
    <property type="component" value="Unassembled WGS sequence"/>
</dbReference>
<dbReference type="InterPro" id="IPR013087">
    <property type="entry name" value="Znf_C2H2_type"/>
</dbReference>
<evidence type="ECO:0000256" key="1">
    <source>
        <dbReference type="PROSITE-ProRule" id="PRU00042"/>
    </source>
</evidence>
<sequence length="242" mass="26350">MSSFPGEDNHALDDRLLMSASPTGSALSIRSSVAVADPMRIDFLISDAPEPQPAAIIPIPPIPSAAEPLITATSSTALFQLPFPPTSHTATNAATAPMPIPTHSNFHNATIPYRTRTRQLHLATNSLPLPTIPISSQTFQLPIPGSPQTQPIPHQKQNNAQPYLKTRTRSYTAPYSAPTAPSTGTVPTTTYSATQNDGGIQEFGFNVAGPHTERVFKCPVENCDRSFRRYHDYMRHLKSFKH</sequence>
<accession>A0A1Y2C147</accession>
<dbReference type="PROSITE" id="PS50157">
    <property type="entry name" value="ZINC_FINGER_C2H2_2"/>
    <property type="match status" value="1"/>
</dbReference>
<proteinExistence type="predicted"/>